<dbReference type="InterPro" id="IPR041657">
    <property type="entry name" value="HTH_17"/>
</dbReference>
<evidence type="ECO:0000313" key="2">
    <source>
        <dbReference type="EMBL" id="SDJ12345.1"/>
    </source>
</evidence>
<organism evidence="2 3">
    <name type="scientific">Bacteroides ovatus</name>
    <dbReference type="NCBI Taxonomy" id="28116"/>
    <lineage>
        <taxon>Bacteria</taxon>
        <taxon>Pseudomonadati</taxon>
        <taxon>Bacteroidota</taxon>
        <taxon>Bacteroidia</taxon>
        <taxon>Bacteroidales</taxon>
        <taxon>Bacteroidaceae</taxon>
        <taxon>Bacteroides</taxon>
    </lineage>
</organism>
<feature type="domain" description="Helix-turn-helix" evidence="1">
    <location>
        <begin position="68"/>
        <end position="118"/>
    </location>
</feature>
<reference evidence="2 3" key="1">
    <citation type="submission" date="2016-10" db="EMBL/GenBank/DDBJ databases">
        <authorList>
            <person name="de Groot N.N."/>
        </authorList>
    </citation>
    <scope>NUCLEOTIDE SEQUENCE [LARGE SCALE GENOMIC DNA]</scope>
    <source>
        <strain evidence="2 3">NLAE-zl-C57</strain>
    </source>
</reference>
<dbReference type="Pfam" id="PF12728">
    <property type="entry name" value="HTH_17"/>
    <property type="match status" value="1"/>
</dbReference>
<dbReference type="RefSeq" id="WP_081352776.1">
    <property type="nucleotide sequence ID" value="NZ_FNDO01000128.1"/>
</dbReference>
<dbReference type="InterPro" id="IPR009061">
    <property type="entry name" value="DNA-bd_dom_put_sf"/>
</dbReference>
<protein>
    <submittedName>
        <fullName evidence="2">Helix-turn-helix domain-containing protein</fullName>
    </submittedName>
</protein>
<dbReference type="Proteomes" id="UP000181870">
    <property type="component" value="Unassembled WGS sequence"/>
</dbReference>
<sequence length="138" mass="15934">MNKDISTGAIPEKSHFNNSIEDALQKRVEKIEMTLFEVTAILSEFGSIKKLFRKMDSLERRLGQGKKVMTMKEASEFTGFSMAQLYVLTRTRAIPHSKPNGKTIFFDKSELNDWLLKNKIETVIEFIDEKCYSKNEGF</sequence>
<proteinExistence type="predicted"/>
<dbReference type="AlphaFoldDB" id="A0A1G8R6Z1"/>
<evidence type="ECO:0000259" key="1">
    <source>
        <dbReference type="Pfam" id="PF12728"/>
    </source>
</evidence>
<dbReference type="EMBL" id="FNDO01000128">
    <property type="protein sequence ID" value="SDJ12345.1"/>
    <property type="molecule type" value="Genomic_DNA"/>
</dbReference>
<name>A0A1G8R6Z1_BACOV</name>
<gene>
    <name evidence="2" type="ORF">SAMN05192582_11283</name>
</gene>
<evidence type="ECO:0000313" key="3">
    <source>
        <dbReference type="Proteomes" id="UP000181870"/>
    </source>
</evidence>
<accession>A0A1G8R6Z1</accession>
<dbReference type="SUPFAM" id="SSF46955">
    <property type="entry name" value="Putative DNA-binding domain"/>
    <property type="match status" value="1"/>
</dbReference>